<accession>A0A974GYK4</accession>
<evidence type="ECO:0000313" key="1">
    <source>
        <dbReference type="EMBL" id="OCT55341.1"/>
    </source>
</evidence>
<proteinExistence type="predicted"/>
<reference evidence="1" key="1">
    <citation type="submission" date="2016-05" db="EMBL/GenBank/DDBJ databases">
        <title>WGS assembly of Xenopus laevis.</title>
        <authorList>
            <person name="Session A."/>
            <person name="Uno Y."/>
            <person name="Kwon T."/>
            <person name="Chapman J."/>
            <person name="Toyoda A."/>
            <person name="Takahashi S."/>
            <person name="Fukui A."/>
            <person name="Hikosaka A."/>
            <person name="Putnam N."/>
            <person name="Stites J."/>
            <person name="Van Heeringen S."/>
            <person name="Quigley I."/>
            <person name="Heinz S."/>
            <person name="Hellsten U."/>
            <person name="Lyons J."/>
            <person name="Suzuki A."/>
            <person name="Kondo M."/>
            <person name="Ogino H."/>
            <person name="Ochi H."/>
            <person name="Bogdanovic O."/>
            <person name="Lister R."/>
            <person name="Georgiou G."/>
            <person name="Paranjpe S."/>
            <person name="Van Kruijsbergen I."/>
            <person name="Mozaffari S."/>
            <person name="Shu S."/>
            <person name="Schmutz J."/>
            <person name="Jenkins J."/>
            <person name="Grimwood J."/>
            <person name="Carlson J."/>
            <person name="Mitros T."/>
            <person name="Simakov O."/>
            <person name="Heald R."/>
            <person name="Miller K."/>
            <person name="Haudenschild C."/>
            <person name="Kuroki Y."/>
            <person name="Tanaka T."/>
            <person name="Michiue T."/>
            <person name="Watanabe M."/>
            <person name="Kinoshita T."/>
            <person name="Ohta Y."/>
            <person name="Mawaribuchi S."/>
            <person name="Suzuki Y."/>
            <person name="Haramoto Y."/>
            <person name="Yamamoto T."/>
            <person name="Takagi C."/>
            <person name="Kitzman J."/>
            <person name="Shendure J."/>
            <person name="Nakayama T."/>
            <person name="Izutsu Y."/>
            <person name="Robert J."/>
            <person name="Dichmann D."/>
            <person name="Flajnik M."/>
            <person name="Houston D."/>
            <person name="Marcotte E."/>
            <person name="Wallingford J."/>
            <person name="Ito Y."/>
            <person name="Asashima M."/>
            <person name="Ueno N."/>
            <person name="Matsuda Y."/>
            <person name="Jan Veenstra G."/>
            <person name="Fujiyama A."/>
            <person name="Harland R."/>
            <person name="Taira M."/>
            <person name="Rokhsar D.S."/>
        </authorList>
    </citation>
    <scope>NUCLEOTIDE SEQUENCE</scope>
    <source>
        <strain evidence="1">J</strain>
        <tissue evidence="1">Blood</tissue>
    </source>
</reference>
<dbReference type="Proteomes" id="UP000694892">
    <property type="component" value="Unassembled WGS sequence"/>
</dbReference>
<name>A0A974GYK4_XENLA</name>
<protein>
    <submittedName>
        <fullName evidence="1">Uncharacterized protein</fullName>
    </submittedName>
</protein>
<dbReference type="EMBL" id="KV498963">
    <property type="protein sequence ID" value="OCT55341.1"/>
    <property type="molecule type" value="Genomic_DNA"/>
</dbReference>
<organism evidence="1">
    <name type="scientific">Xenopus laevis</name>
    <name type="common">African clawed frog</name>
    <dbReference type="NCBI Taxonomy" id="8355"/>
    <lineage>
        <taxon>Eukaryota</taxon>
        <taxon>Metazoa</taxon>
        <taxon>Chordata</taxon>
        <taxon>Craniata</taxon>
        <taxon>Vertebrata</taxon>
        <taxon>Euteleostomi</taxon>
        <taxon>Amphibia</taxon>
        <taxon>Batrachia</taxon>
        <taxon>Anura</taxon>
        <taxon>Pipoidea</taxon>
        <taxon>Pipidae</taxon>
        <taxon>Xenopodinae</taxon>
        <taxon>Xenopus</taxon>
        <taxon>Xenopus</taxon>
    </lineage>
</organism>
<gene>
    <name evidence="1" type="ORF">XELAEV_18002864mg</name>
</gene>
<dbReference type="AlphaFoldDB" id="A0A974GYK4"/>
<sequence>MKPKRRRRYRNLMRSCEGLYAGRRVRGSGGANVWPINELRTSQELGRQSLTLCTSCSWAALFPIVRQEHSLGR</sequence>